<dbReference type="EMBL" id="MCGT01000012">
    <property type="protein sequence ID" value="ORX55067.1"/>
    <property type="molecule type" value="Genomic_DNA"/>
</dbReference>
<evidence type="ECO:0000256" key="3">
    <source>
        <dbReference type="ARBA" id="ARBA00022679"/>
    </source>
</evidence>
<accession>A0A1X2GJE4</accession>
<dbReference type="InterPro" id="IPR008271">
    <property type="entry name" value="Ser/Thr_kinase_AS"/>
</dbReference>
<comment type="similarity">
    <text evidence="1">Belongs to the protein kinase superfamily. CAMK Ser/Thr protein kinase family. NIM1 subfamily.</text>
</comment>
<dbReference type="Gene3D" id="1.10.510.10">
    <property type="entry name" value="Transferase(Phosphotransferase) domain 1"/>
    <property type="match status" value="1"/>
</dbReference>
<dbReference type="SUPFAM" id="SSF56112">
    <property type="entry name" value="Protein kinase-like (PK-like)"/>
    <property type="match status" value="1"/>
</dbReference>
<evidence type="ECO:0000256" key="1">
    <source>
        <dbReference type="ARBA" id="ARBA00010791"/>
    </source>
</evidence>
<feature type="domain" description="Protein kinase" evidence="9">
    <location>
        <begin position="25"/>
        <end position="291"/>
    </location>
</feature>
<dbReference type="GO" id="GO:0005737">
    <property type="term" value="C:cytoplasm"/>
    <property type="evidence" value="ECO:0007669"/>
    <property type="project" value="TreeGrafter"/>
</dbReference>
<keyword evidence="5 10" id="KW-0418">Kinase</keyword>
<sequence length="302" mass="34121">MPANTVTHTIDPPSLLGTHIDNGRIKLKSILGVGAYGIVYLGHHTRKTQKKYAIKLLSNTKVSRSEIDIHAQLSGHDNILTFEKVVRENGMTFMVLEYAPGGDLFAAITHPVHGLMGNDEAIRYIFLQILDAVDYCHKHSVAHRDLKPENILVFPDWRVKLADFGLATCQSVSTEFGFGSTFYFSPECQSGMIRNNQRIKGYSTQKNDIWSLGVILVNFTTGRNPWKQANMDDATFAAFVQQPKHFFRRILPKISDELDDILCRVFCLDPALRISLPELRLRIQKCVHFTRKPVHPPPSTPP</sequence>
<protein>
    <submittedName>
        <fullName evidence="10">Kinase-like protein</fullName>
    </submittedName>
</protein>
<gene>
    <name evidence="10" type="ORF">DM01DRAFT_1286575</name>
</gene>
<dbReference type="AlphaFoldDB" id="A0A1X2GJE4"/>
<evidence type="ECO:0000313" key="10">
    <source>
        <dbReference type="EMBL" id="ORX55067.1"/>
    </source>
</evidence>
<organism evidence="10 11">
    <name type="scientific">Hesseltinella vesiculosa</name>
    <dbReference type="NCBI Taxonomy" id="101127"/>
    <lineage>
        <taxon>Eukaryota</taxon>
        <taxon>Fungi</taxon>
        <taxon>Fungi incertae sedis</taxon>
        <taxon>Mucoromycota</taxon>
        <taxon>Mucoromycotina</taxon>
        <taxon>Mucoromycetes</taxon>
        <taxon>Mucorales</taxon>
        <taxon>Cunninghamellaceae</taxon>
        <taxon>Hesseltinella</taxon>
    </lineage>
</organism>
<evidence type="ECO:0000256" key="4">
    <source>
        <dbReference type="ARBA" id="ARBA00022741"/>
    </source>
</evidence>
<dbReference type="InterPro" id="IPR000719">
    <property type="entry name" value="Prot_kinase_dom"/>
</dbReference>
<dbReference type="GO" id="GO:0035556">
    <property type="term" value="P:intracellular signal transduction"/>
    <property type="evidence" value="ECO:0007669"/>
    <property type="project" value="TreeGrafter"/>
</dbReference>
<evidence type="ECO:0000256" key="6">
    <source>
        <dbReference type="ARBA" id="ARBA00022840"/>
    </source>
</evidence>
<keyword evidence="11" id="KW-1185">Reference proteome</keyword>
<evidence type="ECO:0000259" key="9">
    <source>
        <dbReference type="PROSITE" id="PS50011"/>
    </source>
</evidence>
<keyword evidence="3" id="KW-0808">Transferase</keyword>
<keyword evidence="2 8" id="KW-0723">Serine/threonine-protein kinase</keyword>
<comment type="caution">
    <text evidence="10">The sequence shown here is derived from an EMBL/GenBank/DDBJ whole genome shotgun (WGS) entry which is preliminary data.</text>
</comment>
<dbReference type="PANTHER" id="PTHR24346:SF82">
    <property type="entry name" value="KP78A-RELATED"/>
    <property type="match status" value="1"/>
</dbReference>
<dbReference type="PROSITE" id="PS00107">
    <property type="entry name" value="PROTEIN_KINASE_ATP"/>
    <property type="match status" value="1"/>
</dbReference>
<name>A0A1X2GJE4_9FUNG</name>
<dbReference type="Proteomes" id="UP000242146">
    <property type="component" value="Unassembled WGS sequence"/>
</dbReference>
<dbReference type="PROSITE" id="PS00108">
    <property type="entry name" value="PROTEIN_KINASE_ST"/>
    <property type="match status" value="1"/>
</dbReference>
<evidence type="ECO:0000256" key="7">
    <source>
        <dbReference type="PROSITE-ProRule" id="PRU10141"/>
    </source>
</evidence>
<evidence type="ECO:0000256" key="5">
    <source>
        <dbReference type="ARBA" id="ARBA00022777"/>
    </source>
</evidence>
<dbReference type="GO" id="GO:0004674">
    <property type="term" value="F:protein serine/threonine kinase activity"/>
    <property type="evidence" value="ECO:0007669"/>
    <property type="project" value="UniProtKB-KW"/>
</dbReference>
<dbReference type="InterPro" id="IPR011009">
    <property type="entry name" value="Kinase-like_dom_sf"/>
</dbReference>
<evidence type="ECO:0000313" key="11">
    <source>
        <dbReference type="Proteomes" id="UP000242146"/>
    </source>
</evidence>
<reference evidence="10 11" key="1">
    <citation type="submission" date="2016-07" db="EMBL/GenBank/DDBJ databases">
        <title>Pervasive Adenine N6-methylation of Active Genes in Fungi.</title>
        <authorList>
            <consortium name="DOE Joint Genome Institute"/>
            <person name="Mondo S.J."/>
            <person name="Dannebaum R.O."/>
            <person name="Kuo R.C."/>
            <person name="Labutti K."/>
            <person name="Haridas S."/>
            <person name="Kuo A."/>
            <person name="Salamov A."/>
            <person name="Ahrendt S.R."/>
            <person name="Lipzen A."/>
            <person name="Sullivan W."/>
            <person name="Andreopoulos W.B."/>
            <person name="Clum A."/>
            <person name="Lindquist E."/>
            <person name="Daum C."/>
            <person name="Ramamoorthy G.K."/>
            <person name="Gryganskyi A."/>
            <person name="Culley D."/>
            <person name="Magnuson J.K."/>
            <person name="James T.Y."/>
            <person name="O'Malley M.A."/>
            <person name="Stajich J.E."/>
            <person name="Spatafora J.W."/>
            <person name="Visel A."/>
            <person name="Grigoriev I.V."/>
        </authorList>
    </citation>
    <scope>NUCLEOTIDE SEQUENCE [LARGE SCALE GENOMIC DNA]</scope>
    <source>
        <strain evidence="10 11">NRRL 3301</strain>
    </source>
</reference>
<dbReference type="InterPro" id="IPR017441">
    <property type="entry name" value="Protein_kinase_ATP_BS"/>
</dbReference>
<keyword evidence="4 7" id="KW-0547">Nucleotide-binding</keyword>
<dbReference type="PROSITE" id="PS50011">
    <property type="entry name" value="PROTEIN_KINASE_DOM"/>
    <property type="match status" value="1"/>
</dbReference>
<dbReference type="OrthoDB" id="541276at2759"/>
<dbReference type="PANTHER" id="PTHR24346">
    <property type="entry name" value="MAP/MICROTUBULE AFFINITY-REGULATING KINASE"/>
    <property type="match status" value="1"/>
</dbReference>
<feature type="binding site" evidence="7">
    <location>
        <position position="55"/>
    </location>
    <ligand>
        <name>ATP</name>
        <dbReference type="ChEBI" id="CHEBI:30616"/>
    </ligand>
</feature>
<feature type="non-terminal residue" evidence="10">
    <location>
        <position position="302"/>
    </location>
</feature>
<evidence type="ECO:0000256" key="2">
    <source>
        <dbReference type="ARBA" id="ARBA00022527"/>
    </source>
</evidence>
<dbReference type="Pfam" id="PF00069">
    <property type="entry name" value="Pkinase"/>
    <property type="match status" value="1"/>
</dbReference>
<evidence type="ECO:0000256" key="8">
    <source>
        <dbReference type="RuleBase" id="RU000304"/>
    </source>
</evidence>
<dbReference type="STRING" id="101127.A0A1X2GJE4"/>
<proteinExistence type="inferred from homology"/>
<keyword evidence="6 7" id="KW-0067">ATP-binding</keyword>
<dbReference type="SMART" id="SM00220">
    <property type="entry name" value="S_TKc"/>
    <property type="match status" value="1"/>
</dbReference>
<dbReference type="GO" id="GO:0005524">
    <property type="term" value="F:ATP binding"/>
    <property type="evidence" value="ECO:0007669"/>
    <property type="project" value="UniProtKB-UniRule"/>
</dbReference>